<dbReference type="SUPFAM" id="SSF103515">
    <property type="entry name" value="Autotransporter"/>
    <property type="match status" value="1"/>
</dbReference>
<feature type="domain" description="Autotransporter" evidence="1">
    <location>
        <begin position="597"/>
        <end position="857"/>
    </location>
</feature>
<dbReference type="InterPro" id="IPR006315">
    <property type="entry name" value="OM_autotransptr_brl_dom"/>
</dbReference>
<comment type="caution">
    <text evidence="2">The sequence shown here is derived from an EMBL/GenBank/DDBJ whole genome shotgun (WGS) entry which is preliminary data.</text>
</comment>
<dbReference type="HOGENOM" id="CLU_002318_1_0_4"/>
<dbReference type="InterPro" id="IPR051551">
    <property type="entry name" value="Autotransporter_adhesion"/>
</dbReference>
<dbReference type="EMBL" id="ACDP02000011">
    <property type="protein sequence ID" value="EEO27931.2"/>
    <property type="molecule type" value="Genomic_DNA"/>
</dbReference>
<dbReference type="PROSITE" id="PS51208">
    <property type="entry name" value="AUTOTRANSPORTER"/>
    <property type="match status" value="1"/>
</dbReference>
<reference evidence="2" key="1">
    <citation type="submission" date="2011-10" db="EMBL/GenBank/DDBJ databases">
        <title>The Genome Sequence of Oxalobacter formigenes HOxBLS.</title>
        <authorList>
            <consortium name="The Broad Institute Genome Sequencing Platform"/>
            <person name="Earl A."/>
            <person name="Ward D."/>
            <person name="Feldgarden M."/>
            <person name="Gevers D."/>
            <person name="Allison M.J."/>
            <person name="Humphrey S."/>
            <person name="Young S.K."/>
            <person name="Zeng Q."/>
            <person name="Gargeya S."/>
            <person name="Fitzgerald M."/>
            <person name="Haas B."/>
            <person name="Abouelleil A."/>
            <person name="Alvarado L."/>
            <person name="Arachchi H.M."/>
            <person name="Berlin A."/>
            <person name="Brown A."/>
            <person name="Chapman S.B."/>
            <person name="Chen Z."/>
            <person name="Dunbar C."/>
            <person name="Freedman E."/>
            <person name="Gearin G."/>
            <person name="Goldberg J."/>
            <person name="Griggs A."/>
            <person name="Gujja S."/>
            <person name="Heiman D."/>
            <person name="Howarth C."/>
            <person name="Larson L."/>
            <person name="Lui A."/>
            <person name="MacDonald P.J.P."/>
            <person name="Montmayeur A."/>
            <person name="Murphy C."/>
            <person name="Neiman D."/>
            <person name="Pearson M."/>
            <person name="Priest M."/>
            <person name="Roberts A."/>
            <person name="Saif S."/>
            <person name="Shea T."/>
            <person name="Shenoy N."/>
            <person name="Sisk P."/>
            <person name="Stolte C."/>
            <person name="Sykes S."/>
            <person name="Wortman J."/>
            <person name="Nusbaum C."/>
            <person name="Birren B."/>
        </authorList>
    </citation>
    <scope>NUCLEOTIDE SEQUENCE [LARGE SCALE GENOMIC DNA]</scope>
    <source>
        <strain evidence="2">HOxBLS</strain>
    </source>
</reference>
<dbReference type="PRINTS" id="PR01484">
    <property type="entry name" value="PRTACTNFAMLY"/>
</dbReference>
<evidence type="ECO:0000313" key="2">
    <source>
        <dbReference type="EMBL" id="EEO27931.2"/>
    </source>
</evidence>
<gene>
    <name evidence="2" type="ORF">OFAG_01084</name>
</gene>
<dbReference type="Gene3D" id="2.40.128.130">
    <property type="entry name" value="Autotransporter beta-domain"/>
    <property type="match status" value="1"/>
</dbReference>
<dbReference type="eggNOG" id="COG3468">
    <property type="taxonomic scope" value="Bacteria"/>
</dbReference>
<evidence type="ECO:0000259" key="1">
    <source>
        <dbReference type="PROSITE" id="PS51208"/>
    </source>
</evidence>
<dbReference type="InterPro" id="IPR005546">
    <property type="entry name" value="Autotransporte_beta"/>
</dbReference>
<dbReference type="InterPro" id="IPR036709">
    <property type="entry name" value="Autotransporte_beta_dom_sf"/>
</dbReference>
<protein>
    <submittedName>
        <fullName evidence="2">Outer membrane autotransporter barrel domain-containing protein</fullName>
    </submittedName>
</protein>
<evidence type="ECO:0000313" key="3">
    <source>
        <dbReference type="Proteomes" id="UP000003973"/>
    </source>
</evidence>
<sequence>MNGVCGETAENRGMHPLKATVAITALAMTGMAGEAVAAVSWVDGEYLVSGKGITTQEEANAIHFSGDVTLIKKSPDLYAGLIGDAGSKTDEALSFDGQNQSAVFSTEGDTRGVGGVIGSVNNPVRFLNFRDLTFKANTGNVINGTQLNIGQSGASIDTLNILTHEKSGANYAWIVYGKYDGNEWQKATSQVYSKTVNIGAFDNPARYGVSAANKGTLYVESEQTRIYSKGAAINAQKDTKLTIRARKADGSGQLGLYTNDITLHASGGTLELDADKLEVVSSYEDSPAARNLALFAYNGATVDIKADTATFSTVNNATGENDANAFVLNSTAGSNVSITTRKSLTINGGIGSALSNTDGETYPGSSLTLTADGGRMTVNGDIQSVNSYEAGESFNHQRINLVARSGAIVETHGEIRDNGTSGVGGVSIELADSTWNVGGMKNNLNTITGDHALINNHVDAQIQVGELKTEQGSMTTYNTGSATEGQLKIGKKEGGLTVLLDSRGVDELGGSSAAEAAGKLAAIAEVESGDKAVTYATEEGSVIGKMEVKTDASGNITRVSEAKNTVTDSLQKIGAMNFLSFRAQTNDVSRRMGDLRTMPQADGAWARAIAGQSEYKSIHNTYQTLQIGGDKRIGNFYVGGTASYTDGDGKLHNGTTDDKNWNFGIYGGWINDDGQYIDVIVKRHKLETDFDLHNTSGTGVSGSYDTWGTSASVEYGWRVGIGGTPYYLEPQAELMLGHLNGVNYRTGAGTDVKQEGIDTAVGRLGLAAGWVSPEKKGSAYIKASVLHDWEGDAKTRVGKGNISRSYTEEMGGTWGEFALGGTWNINKSLAAYGEVETTAGSPVRTTYQVSGGIRYSF</sequence>
<dbReference type="InterPro" id="IPR003991">
    <property type="entry name" value="Pertactin_virulence_factor"/>
</dbReference>
<dbReference type="AlphaFoldDB" id="C3X3Z5"/>
<accession>C3X3Z5</accession>
<dbReference type="GO" id="GO:0019867">
    <property type="term" value="C:outer membrane"/>
    <property type="evidence" value="ECO:0007669"/>
    <property type="project" value="InterPro"/>
</dbReference>
<keyword evidence="3" id="KW-1185">Reference proteome</keyword>
<name>C3X3Z5_9BURK</name>
<dbReference type="PANTHER" id="PTHR35037">
    <property type="entry name" value="C-TERMINAL REGION OF AIDA-LIKE PROTEIN"/>
    <property type="match status" value="1"/>
</dbReference>
<dbReference type="Proteomes" id="UP000003973">
    <property type="component" value="Unassembled WGS sequence"/>
</dbReference>
<dbReference type="SMART" id="SM00869">
    <property type="entry name" value="Autotransporter"/>
    <property type="match status" value="1"/>
</dbReference>
<dbReference type="Pfam" id="PF03797">
    <property type="entry name" value="Autotransporter"/>
    <property type="match status" value="1"/>
</dbReference>
<proteinExistence type="predicted"/>
<organism evidence="2 3">
    <name type="scientific">Oxalobacter paraformigenes</name>
    <dbReference type="NCBI Taxonomy" id="556268"/>
    <lineage>
        <taxon>Bacteria</taxon>
        <taxon>Pseudomonadati</taxon>
        <taxon>Pseudomonadota</taxon>
        <taxon>Betaproteobacteria</taxon>
        <taxon>Burkholderiales</taxon>
        <taxon>Oxalobacteraceae</taxon>
        <taxon>Oxalobacter</taxon>
    </lineage>
</organism>
<dbReference type="NCBIfam" id="TIGR01414">
    <property type="entry name" value="autotrans_barl"/>
    <property type="match status" value="1"/>
</dbReference>
<dbReference type="PANTHER" id="PTHR35037:SF7">
    <property type="entry name" value="AUTOTRANSPORTER"/>
    <property type="match status" value="1"/>
</dbReference>